<evidence type="ECO:0000313" key="4">
    <source>
        <dbReference type="Proteomes" id="UP000078397"/>
    </source>
</evidence>
<evidence type="ECO:0000313" key="3">
    <source>
        <dbReference type="EMBL" id="OAQ59543.1"/>
    </source>
</evidence>
<keyword evidence="1" id="KW-0472">Membrane</keyword>
<name>A0A179F312_METCM</name>
<keyword evidence="4" id="KW-1185">Reference proteome</keyword>
<dbReference type="PANTHER" id="PTHR38695">
    <property type="entry name" value="AMINO ACID PERMEASE_ SLC12A DOMAIN-CONTAINING PROTEIN"/>
    <property type="match status" value="1"/>
</dbReference>
<dbReference type="AlphaFoldDB" id="A0A179F312"/>
<dbReference type="InterPro" id="IPR048273">
    <property type="entry name" value="Luciferase"/>
</dbReference>
<protein>
    <submittedName>
        <fullName evidence="3">Phospholipase/carboxylesterase</fullName>
    </submittedName>
</protein>
<dbReference type="Pfam" id="PF17648">
    <property type="entry name" value="Luciferase"/>
    <property type="match status" value="1"/>
</dbReference>
<evidence type="ECO:0000259" key="2">
    <source>
        <dbReference type="Pfam" id="PF17648"/>
    </source>
</evidence>
<dbReference type="InterPro" id="IPR040841">
    <property type="entry name" value="Luciferase_dom"/>
</dbReference>
<accession>A0A179F312</accession>
<feature type="transmembrane region" description="Helical" evidence="1">
    <location>
        <begin position="6"/>
        <end position="25"/>
    </location>
</feature>
<organism evidence="3 4">
    <name type="scientific">Pochonia chlamydosporia 170</name>
    <dbReference type="NCBI Taxonomy" id="1380566"/>
    <lineage>
        <taxon>Eukaryota</taxon>
        <taxon>Fungi</taxon>
        <taxon>Dikarya</taxon>
        <taxon>Ascomycota</taxon>
        <taxon>Pezizomycotina</taxon>
        <taxon>Sordariomycetes</taxon>
        <taxon>Hypocreomycetidae</taxon>
        <taxon>Hypocreales</taxon>
        <taxon>Clavicipitaceae</taxon>
        <taxon>Pochonia</taxon>
    </lineage>
</organism>
<dbReference type="PANTHER" id="PTHR38695:SF1">
    <property type="entry name" value="AMINO ACID PERMEASE_ SLC12A DOMAIN-CONTAINING PROTEIN"/>
    <property type="match status" value="1"/>
</dbReference>
<keyword evidence="1" id="KW-1133">Transmembrane helix</keyword>
<sequence length="247" mass="27552">MSTPIFSYASAAAAVACATIFLVAYRDYRAYVALGPHGLPDNFWGWYKQLKMSRIARKDITVPAPYDLKAVKDTAGPNATTSYLTKPLERRSGQRPTVPNFTAPQRQITATASTEMKLLMNQYIESLVKSNDDTLQLQLSHLEGPVPALQLKDGINRPPYLNPTRGELAHVHPPDGSTHLVLSLEDSKTVIERGWGQRHRLSGSLIGWGYTLVYAPRDQEEFRTWKNIVYAAACYCCAEISDIKEPL</sequence>
<proteinExistence type="predicted"/>
<keyword evidence="1" id="KW-0812">Transmembrane</keyword>
<dbReference type="OrthoDB" id="5358398at2759"/>
<gene>
    <name evidence="3" type="ORF">VFPPC_03776</name>
</gene>
<dbReference type="GeneID" id="28847229"/>
<comment type="caution">
    <text evidence="3">The sequence shown here is derived from an EMBL/GenBank/DDBJ whole genome shotgun (WGS) entry which is preliminary data.</text>
</comment>
<dbReference type="RefSeq" id="XP_018137536.1">
    <property type="nucleotide sequence ID" value="XM_018283235.1"/>
</dbReference>
<reference evidence="3 4" key="1">
    <citation type="journal article" date="2016" name="PLoS Pathog.">
        <title>Biosynthesis of antibiotic leucinostatins in bio-control fungus Purpureocillium lilacinum and their inhibition on phytophthora revealed by genome mining.</title>
        <authorList>
            <person name="Wang G."/>
            <person name="Liu Z."/>
            <person name="Lin R."/>
            <person name="Li E."/>
            <person name="Mao Z."/>
            <person name="Ling J."/>
            <person name="Yang Y."/>
            <person name="Yin W.B."/>
            <person name="Xie B."/>
        </authorList>
    </citation>
    <scope>NUCLEOTIDE SEQUENCE [LARGE SCALE GENOMIC DNA]</scope>
    <source>
        <strain evidence="3">170</strain>
    </source>
</reference>
<dbReference type="STRING" id="1380566.A0A179F312"/>
<feature type="domain" description="Luciferase" evidence="2">
    <location>
        <begin position="165"/>
        <end position="232"/>
    </location>
</feature>
<dbReference type="Proteomes" id="UP000078397">
    <property type="component" value="Unassembled WGS sequence"/>
</dbReference>
<dbReference type="EMBL" id="LSBJ02000002">
    <property type="protein sequence ID" value="OAQ59543.1"/>
    <property type="molecule type" value="Genomic_DNA"/>
</dbReference>
<evidence type="ECO:0000256" key="1">
    <source>
        <dbReference type="SAM" id="Phobius"/>
    </source>
</evidence>
<dbReference type="KEGG" id="pchm:VFPPC_03776"/>